<dbReference type="Pfam" id="PF20639">
    <property type="entry name" value="Rrn6_K-rich"/>
    <property type="match status" value="1"/>
</dbReference>
<gene>
    <name evidence="4" type="ORF">B0T17DRAFT_568874</name>
</gene>
<dbReference type="EMBL" id="JAULSR010000001">
    <property type="protein sequence ID" value="KAK0634914.1"/>
    <property type="molecule type" value="Genomic_DNA"/>
</dbReference>
<dbReference type="GO" id="GO:0001179">
    <property type="term" value="F:RNA polymerase I general transcription initiation factor binding"/>
    <property type="evidence" value="ECO:0007669"/>
    <property type="project" value="TreeGrafter"/>
</dbReference>
<evidence type="ECO:0000313" key="5">
    <source>
        <dbReference type="Proteomes" id="UP001174934"/>
    </source>
</evidence>
<evidence type="ECO:0000256" key="1">
    <source>
        <dbReference type="SAM" id="MobiDB-lite"/>
    </source>
</evidence>
<dbReference type="GO" id="GO:0070860">
    <property type="term" value="C:RNA polymerase I core factor complex"/>
    <property type="evidence" value="ECO:0007669"/>
    <property type="project" value="TreeGrafter"/>
</dbReference>
<accession>A0AA39XJ79</accession>
<dbReference type="Pfam" id="PF10214">
    <property type="entry name" value="Rrn6_beta-prop"/>
    <property type="match status" value="1"/>
</dbReference>
<dbReference type="InterPro" id="IPR048535">
    <property type="entry name" value="RRN6_beta-prop"/>
</dbReference>
<dbReference type="InterPro" id="IPR048536">
    <property type="entry name" value="Rrn6_K-rich"/>
</dbReference>
<dbReference type="PANTHER" id="PTHR28221">
    <property type="entry name" value="RNA POLYMERASE I-SPECIFIC TRANSCRIPTION INITIATION FACTOR RRN6"/>
    <property type="match status" value="1"/>
</dbReference>
<dbReference type="GO" id="GO:0001163">
    <property type="term" value="F:RNA polymerase I transcription regulatory region sequence-specific DNA binding"/>
    <property type="evidence" value="ECO:0007669"/>
    <property type="project" value="TreeGrafter"/>
</dbReference>
<reference evidence="4" key="1">
    <citation type="submission" date="2023-06" db="EMBL/GenBank/DDBJ databases">
        <title>Genome-scale phylogeny and comparative genomics of the fungal order Sordariales.</title>
        <authorList>
            <consortium name="Lawrence Berkeley National Laboratory"/>
            <person name="Hensen N."/>
            <person name="Bonometti L."/>
            <person name="Westerberg I."/>
            <person name="Brannstrom I.O."/>
            <person name="Guillou S."/>
            <person name="Cros-Aarteil S."/>
            <person name="Calhoun S."/>
            <person name="Haridas S."/>
            <person name="Kuo A."/>
            <person name="Mondo S."/>
            <person name="Pangilinan J."/>
            <person name="Riley R."/>
            <person name="LaButti K."/>
            <person name="Andreopoulos B."/>
            <person name="Lipzen A."/>
            <person name="Chen C."/>
            <person name="Yanf M."/>
            <person name="Daum C."/>
            <person name="Ng V."/>
            <person name="Clum A."/>
            <person name="Steindorff A."/>
            <person name="Ohm R."/>
            <person name="Martin F."/>
            <person name="Silar P."/>
            <person name="Natvig D."/>
            <person name="Lalanne C."/>
            <person name="Gautier V."/>
            <person name="Ament-velasquez S.L."/>
            <person name="Kruys A."/>
            <person name="Hutchinson M.I."/>
            <person name="Powell A.J."/>
            <person name="Barry K."/>
            <person name="Miller A.N."/>
            <person name="Grigoriev I.V."/>
            <person name="Debuchy R."/>
            <person name="Gladieux P."/>
            <person name="Thoren M.H."/>
            <person name="Johannesson H."/>
        </authorList>
    </citation>
    <scope>NUCLEOTIDE SEQUENCE</scope>
    <source>
        <strain evidence="4">SMH3391-2</strain>
    </source>
</reference>
<feature type="compositionally biased region" description="Basic and acidic residues" evidence="1">
    <location>
        <begin position="1"/>
        <end position="18"/>
    </location>
</feature>
<dbReference type="PANTHER" id="PTHR28221:SF2">
    <property type="entry name" value="RNA POLYMERASE I-SPECIFIC TRANSCRIPTION INITIATION FACTOR RRN6"/>
    <property type="match status" value="1"/>
</dbReference>
<feature type="compositionally biased region" description="Low complexity" evidence="1">
    <location>
        <begin position="964"/>
        <end position="984"/>
    </location>
</feature>
<evidence type="ECO:0000259" key="2">
    <source>
        <dbReference type="Pfam" id="PF10214"/>
    </source>
</evidence>
<keyword evidence="5" id="KW-1185">Reference proteome</keyword>
<dbReference type="GO" id="GO:0042790">
    <property type="term" value="P:nucleolar large rRNA transcription by RNA polymerase I"/>
    <property type="evidence" value="ECO:0007669"/>
    <property type="project" value="TreeGrafter"/>
</dbReference>
<feature type="compositionally biased region" description="Polar residues" evidence="1">
    <location>
        <begin position="946"/>
        <end position="963"/>
    </location>
</feature>
<feature type="domain" description="RRN6 beta-propeller" evidence="2">
    <location>
        <begin position="131"/>
        <end position="496"/>
    </location>
</feature>
<name>A0AA39XJ79_9PEZI</name>
<evidence type="ECO:0000259" key="3">
    <source>
        <dbReference type="Pfam" id="PF20639"/>
    </source>
</evidence>
<evidence type="ECO:0000313" key="4">
    <source>
        <dbReference type="EMBL" id="KAK0634914.1"/>
    </source>
</evidence>
<sequence>MADQHDIDRGVGRSDGPRRPLKQGMVGGSMNYIPTVKSNKAGDLDKAGIKNQQTPHFHQVTPFMEWVPPVRAADAALTRFRPSRTIKAQKSWLQRSYPDAIIADTSTRSLVRKELLDSKPRHAPAAPANTACLLATGEIHDMRVFKQNIPNATCKAIAVAAGESGSSLRLICLVRQDWGWPEQGVEINLNVPHIRQEAEWHEDGYPISSIKFVCESTRYNPTRWLIVQKATSTTVLKPELGERLLGDTEPSRNQPSPHASRVFIEPLFTIRSSQTGGSSHSDVYYNPASDRRRVPQLAIIDYAGFWSVWDIEGNRRLKGQRLLPTMRMCGNILNGSISAFPYKTRADDQEPHRILGLSLDDDELHASMLLLCNSTAISLFDSQTTTLRPVTQLVIPKKRKDRILDIAPCPLNPSQAFILTTAKLLWVSATKDTDGNPHLEHIISCSHRIGEGSVALKLEVSHGTHVNDREACFVYIRPASSSDMTVFSFLNSAPGQPARYERTIIRLEAPLDFIGVGILPVFCRVEPNSKGVLSDTNARLFQLVILGKKLDVRGSLCVWSDKPNLDIPPPKLVSGRDRELDEERAKLARWREEIFSVPDELDERLLVRVEEEKIDYVVELFDDDKDEVPEHSKLKVPLRYISMAVKPVTSRTRGIEWPQDEVDTGIVADAIEQETRGGLMPRHSLLDLVGRGRTAEDLLLFASEWTRRKEQLVIPTEEQLVVSEGSHGPHLADPDGFVKTLKTTLPRPQSDNANALQRGRRHLLQHIAAETLLSNVGISALPQDWQLATTASQRSQRAISDAAFSSSLPFSSSSPLLSSQVGSQSQGRATQLSLLGSQSQSQSLAGEGTQNIPGIELRKFAPMNPEKLPEGRQSLFRSTWDPSGNAADGLWRIIGDDEEEEAALKRKRRIEAKRRRAERLKARLFSDPAEKDKPATASQAMPDILVSSQPRARSQTQAQSWVESSSQIPMPKSSQMPPMPRSSQVLPSQVRSQIVSGIHGGRATPKKAKAKKGGFR</sequence>
<dbReference type="InterPro" id="IPR019350">
    <property type="entry name" value="RNA_pol_I-sp_TIF_RRN6-like"/>
</dbReference>
<dbReference type="AlphaFoldDB" id="A0AA39XJ79"/>
<feature type="region of interest" description="Disordered" evidence="1">
    <location>
        <begin position="1"/>
        <end position="31"/>
    </location>
</feature>
<feature type="region of interest" description="Disordered" evidence="1">
    <location>
        <begin position="926"/>
        <end position="1016"/>
    </location>
</feature>
<feature type="compositionally biased region" description="Polar residues" evidence="1">
    <location>
        <begin position="985"/>
        <end position="995"/>
    </location>
</feature>
<organism evidence="4 5">
    <name type="scientific">Bombardia bombarda</name>
    <dbReference type="NCBI Taxonomy" id="252184"/>
    <lineage>
        <taxon>Eukaryota</taxon>
        <taxon>Fungi</taxon>
        <taxon>Dikarya</taxon>
        <taxon>Ascomycota</taxon>
        <taxon>Pezizomycotina</taxon>
        <taxon>Sordariomycetes</taxon>
        <taxon>Sordariomycetidae</taxon>
        <taxon>Sordariales</taxon>
        <taxon>Lasiosphaeriaceae</taxon>
        <taxon>Bombardia</taxon>
    </lineage>
</organism>
<proteinExistence type="predicted"/>
<feature type="compositionally biased region" description="Basic residues" evidence="1">
    <location>
        <begin position="1004"/>
        <end position="1016"/>
    </location>
</feature>
<protein>
    <submittedName>
        <fullName evidence="4">RNA polymerase I-specific transcription-initiation factor-domain-containing protein</fullName>
    </submittedName>
</protein>
<feature type="region of interest" description="Disordered" evidence="1">
    <location>
        <begin position="815"/>
        <end position="853"/>
    </location>
</feature>
<feature type="compositionally biased region" description="Low complexity" evidence="1">
    <location>
        <begin position="815"/>
        <end position="844"/>
    </location>
</feature>
<comment type="caution">
    <text evidence="4">The sequence shown here is derived from an EMBL/GenBank/DDBJ whole genome shotgun (WGS) entry which is preliminary data.</text>
</comment>
<dbReference type="Proteomes" id="UP001174934">
    <property type="component" value="Unassembled WGS sequence"/>
</dbReference>
<feature type="domain" description="RRN6 K-rich C-terminal" evidence="3">
    <location>
        <begin position="878"/>
        <end position="1015"/>
    </location>
</feature>